<dbReference type="AlphaFoldDB" id="A0A0D8ZNJ1"/>
<dbReference type="SUPFAM" id="SSF47598">
    <property type="entry name" value="Ribbon-helix-helix"/>
    <property type="match status" value="1"/>
</dbReference>
<proteinExistence type="predicted"/>
<accession>A0A0D8ZNJ1</accession>
<dbReference type="OrthoDB" id="517775at2"/>
<dbReference type="GO" id="GO:0006355">
    <property type="term" value="P:regulation of DNA-templated transcription"/>
    <property type="evidence" value="ECO:0007669"/>
    <property type="project" value="InterPro"/>
</dbReference>
<dbReference type="RefSeq" id="WP_045056475.1">
    <property type="nucleotide sequence ID" value="NZ_CAWMDP010000024.1"/>
</dbReference>
<name>A0A0D8ZNJ1_9CYAN</name>
<dbReference type="Pfam" id="PF09274">
    <property type="entry name" value="ParG"/>
    <property type="match status" value="1"/>
</dbReference>
<dbReference type="InterPro" id="IPR015354">
    <property type="entry name" value="DNA_partition_ParG"/>
</dbReference>
<keyword evidence="2" id="KW-1185">Reference proteome</keyword>
<organism evidence="1 2">
    <name type="scientific">Aliterella atlantica CENA595</name>
    <dbReference type="NCBI Taxonomy" id="1618023"/>
    <lineage>
        <taxon>Bacteria</taxon>
        <taxon>Bacillati</taxon>
        <taxon>Cyanobacteriota</taxon>
        <taxon>Cyanophyceae</taxon>
        <taxon>Chroococcidiopsidales</taxon>
        <taxon>Aliterellaceae</taxon>
        <taxon>Aliterella</taxon>
    </lineage>
</organism>
<evidence type="ECO:0000313" key="1">
    <source>
        <dbReference type="EMBL" id="KJH70049.1"/>
    </source>
</evidence>
<protein>
    <submittedName>
        <fullName evidence="1">ParG</fullName>
    </submittedName>
</protein>
<dbReference type="InterPro" id="IPR013321">
    <property type="entry name" value="Arc_rbn_hlx_hlx"/>
</dbReference>
<dbReference type="InterPro" id="IPR010985">
    <property type="entry name" value="Ribbon_hlx_hlx"/>
</dbReference>
<dbReference type="Gene3D" id="1.10.1220.10">
    <property type="entry name" value="Met repressor-like"/>
    <property type="match status" value="1"/>
</dbReference>
<dbReference type="EMBL" id="JYON01000028">
    <property type="protein sequence ID" value="KJH70049.1"/>
    <property type="molecule type" value="Genomic_DNA"/>
</dbReference>
<evidence type="ECO:0000313" key="2">
    <source>
        <dbReference type="Proteomes" id="UP000032452"/>
    </source>
</evidence>
<comment type="caution">
    <text evidence="1">The sequence shown here is derived from an EMBL/GenBank/DDBJ whole genome shotgun (WGS) entry which is preliminary data.</text>
</comment>
<reference evidence="1 2" key="1">
    <citation type="submission" date="2015-02" db="EMBL/GenBank/DDBJ databases">
        <title>Draft genome of a novel marine cyanobacterium (Chroococcales) isolated from South Atlantic Ocean.</title>
        <authorList>
            <person name="Rigonato J."/>
            <person name="Alvarenga D.O."/>
            <person name="Branco L.H."/>
            <person name="Varani A.M."/>
            <person name="Brandini F.P."/>
            <person name="Fiore M.F."/>
        </authorList>
    </citation>
    <scope>NUCLEOTIDE SEQUENCE [LARGE SCALE GENOMIC DNA]</scope>
    <source>
        <strain evidence="1 2">CENA595</strain>
    </source>
</reference>
<sequence length="53" mass="6194">MDEEKPVFVRARVPQKTRARLKAACALQGRDMNDVIKELIDKWLQENDKPRGE</sequence>
<gene>
    <name evidence="1" type="ORF">UH38_20035</name>
</gene>
<dbReference type="Proteomes" id="UP000032452">
    <property type="component" value="Unassembled WGS sequence"/>
</dbReference>